<dbReference type="PANTHER" id="PTHR12526">
    <property type="entry name" value="GLYCOSYLTRANSFERASE"/>
    <property type="match status" value="1"/>
</dbReference>
<proteinExistence type="predicted"/>
<dbReference type="EMBL" id="BMIX01000003">
    <property type="protein sequence ID" value="GGG33171.1"/>
    <property type="molecule type" value="Genomic_DNA"/>
</dbReference>
<protein>
    <submittedName>
        <fullName evidence="2">Glycosyl transferase</fullName>
    </submittedName>
</protein>
<dbReference type="SUPFAM" id="SSF53756">
    <property type="entry name" value="UDP-Glycosyltransferase/glycogen phosphorylase"/>
    <property type="match status" value="1"/>
</dbReference>
<dbReference type="Gene3D" id="3.40.50.2000">
    <property type="entry name" value="Glycogen Phosphorylase B"/>
    <property type="match status" value="1"/>
</dbReference>
<dbReference type="PANTHER" id="PTHR12526:SF630">
    <property type="entry name" value="GLYCOSYLTRANSFERASE"/>
    <property type="match status" value="1"/>
</dbReference>
<accession>A0ABQ1WM99</accession>
<reference evidence="3" key="1">
    <citation type="journal article" date="2019" name="Int. J. Syst. Evol. Microbiol.">
        <title>The Global Catalogue of Microorganisms (GCM) 10K type strain sequencing project: providing services to taxonomists for standard genome sequencing and annotation.</title>
        <authorList>
            <consortium name="The Broad Institute Genomics Platform"/>
            <consortium name="The Broad Institute Genome Sequencing Center for Infectious Disease"/>
            <person name="Wu L."/>
            <person name="Ma J."/>
        </authorList>
    </citation>
    <scope>NUCLEOTIDE SEQUENCE [LARGE SCALE GENOMIC DNA]</scope>
    <source>
        <strain evidence="3">CGMCC 1.15422</strain>
    </source>
</reference>
<keyword evidence="2" id="KW-0808">Transferase</keyword>
<gene>
    <name evidence="2" type="ORF">GCM10011532_15990</name>
</gene>
<sequence length="368" mass="42331">MHFAVFTHAEHFQKGKIYFSYAPYVKEMNIWFEFVDEILIVAPLKKRNDTIDAEYDRKDLKFKSIKAINFTSLKNTTRSITRIPVIFLAIYRAMHKTDHIHIRCPGNIGLLAALVQILFPGKPKTIKYAGNWDPNSEQPWTYRFQRWILKNQFLTQKAKVLVYGEWANQGHNIIPFFTASYLESYREAYLKDFSTPHRFVFIGVLSEGKRPLLAVKIIHALIQSGCKVSLDIFGTGTMKDTVQNYIIEHKLERIIILHGNQNAQAIMDAYKNSHFSILPSKSEGWPKALAEAMFFGCIPVACSVSCIPWMLGEGNRGILIDPDIDIAVKELIQVISDKSALHKISINAQEWSQFYTLEKFRAEIKKLL</sequence>
<keyword evidence="3" id="KW-1185">Reference proteome</keyword>
<evidence type="ECO:0000313" key="2">
    <source>
        <dbReference type="EMBL" id="GGG33171.1"/>
    </source>
</evidence>
<evidence type="ECO:0000259" key="1">
    <source>
        <dbReference type="Pfam" id="PF00534"/>
    </source>
</evidence>
<dbReference type="Pfam" id="PF00534">
    <property type="entry name" value="Glycos_transf_1"/>
    <property type="match status" value="1"/>
</dbReference>
<dbReference type="GO" id="GO:0016740">
    <property type="term" value="F:transferase activity"/>
    <property type="evidence" value="ECO:0007669"/>
    <property type="project" value="UniProtKB-KW"/>
</dbReference>
<dbReference type="Proteomes" id="UP000605733">
    <property type="component" value="Unassembled WGS sequence"/>
</dbReference>
<organism evidence="2 3">
    <name type="scientific">Christiangramia forsetii</name>
    <dbReference type="NCBI Taxonomy" id="411153"/>
    <lineage>
        <taxon>Bacteria</taxon>
        <taxon>Pseudomonadati</taxon>
        <taxon>Bacteroidota</taxon>
        <taxon>Flavobacteriia</taxon>
        <taxon>Flavobacteriales</taxon>
        <taxon>Flavobacteriaceae</taxon>
        <taxon>Christiangramia</taxon>
    </lineage>
</organism>
<dbReference type="CDD" id="cd03801">
    <property type="entry name" value="GT4_PimA-like"/>
    <property type="match status" value="1"/>
</dbReference>
<name>A0ABQ1WM99_9FLAO</name>
<feature type="domain" description="Glycosyl transferase family 1" evidence="1">
    <location>
        <begin position="195"/>
        <end position="351"/>
    </location>
</feature>
<dbReference type="InterPro" id="IPR001296">
    <property type="entry name" value="Glyco_trans_1"/>
</dbReference>
<evidence type="ECO:0000313" key="3">
    <source>
        <dbReference type="Proteomes" id="UP000605733"/>
    </source>
</evidence>
<comment type="caution">
    <text evidence="2">The sequence shown here is derived from an EMBL/GenBank/DDBJ whole genome shotgun (WGS) entry which is preliminary data.</text>
</comment>
<dbReference type="RefSeq" id="WP_011708500.1">
    <property type="nucleotide sequence ID" value="NZ_BMIX01000003.1"/>
</dbReference>